<comment type="caution">
    <text evidence="1">The sequence shown here is derived from an EMBL/GenBank/DDBJ whole genome shotgun (WGS) entry which is preliminary data.</text>
</comment>
<reference evidence="1" key="1">
    <citation type="submission" date="2020-07" db="EMBL/GenBank/DDBJ databases">
        <title>Genome sequence and genetic diversity analysis of an under-domesticated orphan crop, white fonio (Digitaria exilis).</title>
        <authorList>
            <person name="Bennetzen J.L."/>
            <person name="Chen S."/>
            <person name="Ma X."/>
            <person name="Wang X."/>
            <person name="Yssel A.E.J."/>
            <person name="Chaluvadi S.R."/>
            <person name="Johnson M."/>
            <person name="Gangashetty P."/>
            <person name="Hamidou F."/>
            <person name="Sanogo M.D."/>
            <person name="Zwaenepoel A."/>
            <person name="Wallace J."/>
            <person name="Van De Peer Y."/>
            <person name="Van Deynze A."/>
        </authorList>
    </citation>
    <scope>NUCLEOTIDE SEQUENCE</scope>
    <source>
        <tissue evidence="1">Leaves</tissue>
    </source>
</reference>
<sequence length="377" mass="42030">MDDNIFYGASKCDAVTKSLRCIDVARAQFFQPDTSPSPQSWTEMETIELPSPTLSFRAAKYRCLPVADRKVLCTGWGSRQQPFLLDADTRQVVTMPTLTKLYSSDPVTLFVPSAGDAADDDADPEGSLFFLKKWAEHEKKGLHETLGLLCDQFQAFVYRRTSTRSPSKSWRQQYLPPPPYVRDPKYRNKSTKINSYTVVGGGSHICISVDGAGAGTYCMDTVSHAWSKVGDWTLPFRGKVEYVPELKLWFGLSDSDKDQCLVAADLSSLDSGPELVGTWKELDDTPDGWYQPQPRDPRLVYLGSGRFCITRLISLLILERDDKGSIVDTSREEFAVFTGVEVMPQAHDGASGGRDGLRVIKYQSTRTPVDTFIEAAF</sequence>
<protein>
    <recommendedName>
        <fullName evidence="3">DUF1618 domain-containing protein</fullName>
    </recommendedName>
</protein>
<dbReference type="OrthoDB" id="690758at2759"/>
<organism evidence="1 2">
    <name type="scientific">Digitaria exilis</name>
    <dbReference type="NCBI Taxonomy" id="1010633"/>
    <lineage>
        <taxon>Eukaryota</taxon>
        <taxon>Viridiplantae</taxon>
        <taxon>Streptophyta</taxon>
        <taxon>Embryophyta</taxon>
        <taxon>Tracheophyta</taxon>
        <taxon>Spermatophyta</taxon>
        <taxon>Magnoliopsida</taxon>
        <taxon>Liliopsida</taxon>
        <taxon>Poales</taxon>
        <taxon>Poaceae</taxon>
        <taxon>PACMAD clade</taxon>
        <taxon>Panicoideae</taxon>
        <taxon>Panicodae</taxon>
        <taxon>Paniceae</taxon>
        <taxon>Anthephorinae</taxon>
        <taxon>Digitaria</taxon>
    </lineage>
</organism>
<name>A0A835B0B8_9POAL</name>
<evidence type="ECO:0000313" key="2">
    <source>
        <dbReference type="Proteomes" id="UP000636709"/>
    </source>
</evidence>
<dbReference type="InterPro" id="IPR012871">
    <property type="entry name" value="DUF1668_ORYSA"/>
</dbReference>
<dbReference type="PANTHER" id="PTHR33085">
    <property type="entry name" value="OS12G0113100 PROTEIN-RELATED"/>
    <property type="match status" value="1"/>
</dbReference>
<gene>
    <name evidence="1" type="ORF">HU200_046065</name>
</gene>
<evidence type="ECO:0008006" key="3">
    <source>
        <dbReference type="Google" id="ProtNLM"/>
    </source>
</evidence>
<accession>A0A835B0B8</accession>
<dbReference type="EMBL" id="JACEFO010002125">
    <property type="protein sequence ID" value="KAF8679284.1"/>
    <property type="molecule type" value="Genomic_DNA"/>
</dbReference>
<dbReference type="Pfam" id="PF07893">
    <property type="entry name" value="DUF1668"/>
    <property type="match status" value="1"/>
</dbReference>
<keyword evidence="2" id="KW-1185">Reference proteome</keyword>
<dbReference type="PANTHER" id="PTHR33085:SF145">
    <property type="entry name" value="OS05G0302200 PROTEIN"/>
    <property type="match status" value="1"/>
</dbReference>
<dbReference type="AlphaFoldDB" id="A0A835B0B8"/>
<proteinExistence type="predicted"/>
<evidence type="ECO:0000313" key="1">
    <source>
        <dbReference type="EMBL" id="KAF8679284.1"/>
    </source>
</evidence>
<dbReference type="Proteomes" id="UP000636709">
    <property type="component" value="Unassembled WGS sequence"/>
</dbReference>